<proteinExistence type="predicted"/>
<feature type="transmembrane region" description="Helical" evidence="10">
    <location>
        <begin position="351"/>
        <end position="372"/>
    </location>
</feature>
<feature type="transmembrane region" description="Helical" evidence="10">
    <location>
        <begin position="424"/>
        <end position="446"/>
    </location>
</feature>
<feature type="transmembrane region" description="Helical" evidence="10">
    <location>
        <begin position="558"/>
        <end position="576"/>
    </location>
</feature>
<evidence type="ECO:0000256" key="10">
    <source>
        <dbReference type="SAM" id="Phobius"/>
    </source>
</evidence>
<dbReference type="InterPro" id="IPR036915">
    <property type="entry name" value="Cyclin-like_sf"/>
</dbReference>
<comment type="caution">
    <text evidence="12">The sequence shown here is derived from an EMBL/GenBank/DDBJ whole genome shotgun (WGS) entry which is preliminary data.</text>
</comment>
<evidence type="ECO:0000256" key="3">
    <source>
        <dbReference type="ARBA" id="ARBA00022692"/>
    </source>
</evidence>
<keyword evidence="13" id="KW-1185">Reference proteome</keyword>
<dbReference type="Gene3D" id="6.10.250.530">
    <property type="match status" value="1"/>
</dbReference>
<dbReference type="GO" id="GO:0005886">
    <property type="term" value="C:plasma membrane"/>
    <property type="evidence" value="ECO:0007669"/>
    <property type="project" value="UniProtKB-SubCell"/>
</dbReference>
<evidence type="ECO:0000313" key="13">
    <source>
        <dbReference type="Proteomes" id="UP001239994"/>
    </source>
</evidence>
<evidence type="ECO:0000259" key="11">
    <source>
        <dbReference type="PROSITE" id="PS50262"/>
    </source>
</evidence>
<dbReference type="InterPro" id="IPR002719">
    <property type="entry name" value="RB_B"/>
</dbReference>
<name>A0AAD9DLX5_9TELE</name>
<evidence type="ECO:0000256" key="1">
    <source>
        <dbReference type="ARBA" id="ARBA00004651"/>
    </source>
</evidence>
<evidence type="ECO:0000256" key="2">
    <source>
        <dbReference type="ARBA" id="ARBA00022475"/>
    </source>
</evidence>
<feature type="transmembrane region" description="Helical" evidence="10">
    <location>
        <begin position="508"/>
        <end position="537"/>
    </location>
</feature>
<dbReference type="AlphaFoldDB" id="A0AAD9DLX5"/>
<feature type="region of interest" description="Disordered" evidence="9">
    <location>
        <begin position="1"/>
        <end position="21"/>
    </location>
</feature>
<keyword evidence="5" id="KW-0297">G-protein coupled receptor</keyword>
<accession>A0AAD9DLX5</accession>
<evidence type="ECO:0000256" key="8">
    <source>
        <dbReference type="ARBA" id="ARBA00023224"/>
    </source>
</evidence>
<keyword evidence="8" id="KW-0807">Transducer</keyword>
<feature type="compositionally biased region" description="Polar residues" evidence="9">
    <location>
        <begin position="101"/>
        <end position="115"/>
    </location>
</feature>
<dbReference type="GO" id="GO:0005634">
    <property type="term" value="C:nucleus"/>
    <property type="evidence" value="ECO:0007669"/>
    <property type="project" value="InterPro"/>
</dbReference>
<keyword evidence="2" id="KW-1003">Cell membrane</keyword>
<comment type="subcellular location">
    <subcellularLocation>
        <location evidence="1">Cell membrane</location>
        <topology evidence="1">Multi-pass membrane protein</topology>
    </subcellularLocation>
</comment>
<dbReference type="InterPro" id="IPR015030">
    <property type="entry name" value="RB_C"/>
</dbReference>
<dbReference type="GO" id="GO:0004930">
    <property type="term" value="F:G protein-coupled receptor activity"/>
    <property type="evidence" value="ECO:0007669"/>
    <property type="project" value="UniProtKB-KW"/>
</dbReference>
<dbReference type="PRINTS" id="PR00237">
    <property type="entry name" value="GPCRRHODOPSN"/>
</dbReference>
<dbReference type="GO" id="GO:0051726">
    <property type="term" value="P:regulation of cell cycle"/>
    <property type="evidence" value="ECO:0007669"/>
    <property type="project" value="InterPro"/>
</dbReference>
<evidence type="ECO:0000313" key="12">
    <source>
        <dbReference type="EMBL" id="KAK1787425.1"/>
    </source>
</evidence>
<dbReference type="PRINTS" id="PR01157">
    <property type="entry name" value="P2YPURNOCPTR"/>
</dbReference>
<evidence type="ECO:0000256" key="6">
    <source>
        <dbReference type="ARBA" id="ARBA00023136"/>
    </source>
</evidence>
<protein>
    <recommendedName>
        <fullName evidence="11">G-protein coupled receptors family 1 profile domain-containing protein</fullName>
    </recommendedName>
</protein>
<feature type="region of interest" description="Disordered" evidence="9">
    <location>
        <begin position="87"/>
        <end position="115"/>
    </location>
</feature>
<dbReference type="EMBL" id="JAROKS010000023">
    <property type="protein sequence ID" value="KAK1787425.1"/>
    <property type="molecule type" value="Genomic_DNA"/>
</dbReference>
<dbReference type="InterPro" id="IPR017452">
    <property type="entry name" value="GPCR_Rhodpsn_7TM"/>
</dbReference>
<evidence type="ECO:0000256" key="7">
    <source>
        <dbReference type="ARBA" id="ARBA00023170"/>
    </source>
</evidence>
<dbReference type="InterPro" id="IPR000276">
    <property type="entry name" value="GPCR_Rhodpsn"/>
</dbReference>
<organism evidence="12 13">
    <name type="scientific">Electrophorus voltai</name>
    <dbReference type="NCBI Taxonomy" id="2609070"/>
    <lineage>
        <taxon>Eukaryota</taxon>
        <taxon>Metazoa</taxon>
        <taxon>Chordata</taxon>
        <taxon>Craniata</taxon>
        <taxon>Vertebrata</taxon>
        <taxon>Euteleostomi</taxon>
        <taxon>Actinopterygii</taxon>
        <taxon>Neopterygii</taxon>
        <taxon>Teleostei</taxon>
        <taxon>Ostariophysi</taxon>
        <taxon>Gymnotiformes</taxon>
        <taxon>Gymnotoidei</taxon>
        <taxon>Gymnotidae</taxon>
        <taxon>Electrophorus</taxon>
    </lineage>
</organism>
<dbReference type="Pfam" id="PF01857">
    <property type="entry name" value="RB_B"/>
    <property type="match status" value="1"/>
</dbReference>
<dbReference type="Pfam" id="PF00001">
    <property type="entry name" value="7tm_1"/>
    <property type="match status" value="1"/>
</dbReference>
<dbReference type="PROSITE" id="PS50262">
    <property type="entry name" value="G_PROTEIN_RECEP_F1_2"/>
    <property type="match status" value="1"/>
</dbReference>
<evidence type="ECO:0000256" key="4">
    <source>
        <dbReference type="ARBA" id="ARBA00022989"/>
    </source>
</evidence>
<dbReference type="Gene3D" id="1.20.1070.10">
    <property type="entry name" value="Rhodopsin 7-helix transmembrane proteins"/>
    <property type="match status" value="1"/>
</dbReference>
<keyword evidence="4 10" id="KW-1133">Transmembrane helix</keyword>
<dbReference type="PANTHER" id="PTHR24231">
    <property type="entry name" value="PURINOCEPTOR-RELATED G-PROTEIN COUPLED RECEPTOR"/>
    <property type="match status" value="1"/>
</dbReference>
<sequence length="664" mass="75809">MEQRNGELAENFPKGPVSINEVKDPKWQAEYKECVRHHQVQHDSPLFELLRQSREEGLGEQAEPPATLNQPLQHSHTAADLYLSPQRPSRRLPTAEADSSALPSSQSPTQGPRQLRSNSLSLFYKKLYRMAYLRLKMLFSRLLTGHPELEPIIWTLLQHTLQNEYELMRDRHLDQTFKHVLIREGQYDSIIVFYNLVFMQKLKTNILQYSSPRPPPLSPIPHIPRSPYKYPSSPLRVPGGNVYISPLKSSRAPPAAMTPRTRILVSIGESFGASDKFQKINQMVSSSDWSLKRSLVGDSAPKPLKRLRFDVDGQDEADGRKNFLDPGLHPGGDMNSTNCSIDDFKRSVFPIAYLLIFILGVVGHSISIYVFFSLWRKKRRLTSVNVFMVNLLVSDLMQVCSLPFRASYYLSGSKWLFGPLACRLLFYVFYLNMYSSIYFLVFLNIMRYLALIRPYLFQQLQNCCSGYVISLVIWLFLSLVSSPLLIASSSSTNVTDKCMELPEDSKPIRMLIVINNTTVAMGFVVPMAIILWCSVSVACRLLKPGPTQCKATTSRKKGCALVIINLGFFLICYLPYHVMRAIFLKAEWNWKTHNSTQLIQSCDYIQGVRKAAVMTLCLGAANSCLDPILFFFVGENFKSFFMKLLWTKKRSKCQQRAELQELQN</sequence>
<reference evidence="12" key="1">
    <citation type="submission" date="2023-03" db="EMBL/GenBank/DDBJ databases">
        <title>Electrophorus voltai genome.</title>
        <authorList>
            <person name="Bian C."/>
        </authorList>
    </citation>
    <scope>NUCLEOTIDE SEQUENCE</scope>
    <source>
        <strain evidence="12">CB-2022</strain>
        <tissue evidence="12">Muscle</tissue>
    </source>
</reference>
<evidence type="ECO:0000256" key="5">
    <source>
        <dbReference type="ARBA" id="ARBA00023040"/>
    </source>
</evidence>
<dbReference type="SUPFAM" id="SSF81321">
    <property type="entry name" value="Family A G protein-coupled receptor-like"/>
    <property type="match status" value="1"/>
</dbReference>
<keyword evidence="7" id="KW-0675">Receptor</keyword>
<feature type="transmembrane region" description="Helical" evidence="10">
    <location>
        <begin position="384"/>
        <end position="404"/>
    </location>
</feature>
<keyword evidence="3 10" id="KW-0812">Transmembrane</keyword>
<keyword evidence="6 10" id="KW-0472">Membrane</keyword>
<dbReference type="SMART" id="SM01369">
    <property type="entry name" value="Rb_C"/>
    <property type="match status" value="1"/>
</dbReference>
<feature type="domain" description="G-protein coupled receptors family 1 profile" evidence="11">
    <location>
        <begin position="366"/>
        <end position="630"/>
    </location>
</feature>
<dbReference type="PANTHER" id="PTHR24231:SF48">
    <property type="entry name" value="G-PROTEIN COUPLED RECEPTORS FAMILY 1 PROFILE DOMAIN-CONTAINING PROTEIN"/>
    <property type="match status" value="1"/>
</dbReference>
<dbReference type="Gene3D" id="1.10.472.10">
    <property type="entry name" value="Cyclin-like"/>
    <property type="match status" value="2"/>
</dbReference>
<feature type="transmembrane region" description="Helical" evidence="10">
    <location>
        <begin position="467"/>
        <end position="488"/>
    </location>
</feature>
<evidence type="ECO:0000256" key="9">
    <source>
        <dbReference type="SAM" id="MobiDB-lite"/>
    </source>
</evidence>
<dbReference type="SUPFAM" id="SSF47954">
    <property type="entry name" value="Cyclin-like"/>
    <property type="match status" value="1"/>
</dbReference>
<gene>
    <name evidence="12" type="ORF">P4O66_002910</name>
</gene>
<dbReference type="Proteomes" id="UP001239994">
    <property type="component" value="Unassembled WGS sequence"/>
</dbReference>
<dbReference type="Pfam" id="PF08934">
    <property type="entry name" value="Rb_C"/>
    <property type="match status" value="1"/>
</dbReference>